<organism evidence="1 2">
    <name type="scientific">Metallococcus carri</name>
    <dbReference type="NCBI Taxonomy" id="1656884"/>
    <lineage>
        <taxon>Bacteria</taxon>
        <taxon>Bacillati</taxon>
        <taxon>Actinomycetota</taxon>
        <taxon>Actinomycetes</taxon>
        <taxon>Micrococcales</taxon>
        <taxon>Dermacoccaceae</taxon>
        <taxon>Metallococcus</taxon>
    </lineage>
</organism>
<sequence length="66" mass="6831">MSTDTACPPPAEVGEVIPEAAYGAFVAGWCAGMARRTTHPASQDVIEQVATMLDAANVADALTRPE</sequence>
<dbReference type="RefSeq" id="WP_166191936.1">
    <property type="nucleotide sequence ID" value="NZ_JAAOIV010000001.1"/>
</dbReference>
<gene>
    <name evidence="1" type="ORF">G9U51_01100</name>
</gene>
<dbReference type="EMBL" id="JAAOIV010000001">
    <property type="protein sequence ID" value="NHN54381.1"/>
    <property type="molecule type" value="Genomic_DNA"/>
</dbReference>
<evidence type="ECO:0000313" key="1">
    <source>
        <dbReference type="EMBL" id="NHN54381.1"/>
    </source>
</evidence>
<comment type="caution">
    <text evidence="1">The sequence shown here is derived from an EMBL/GenBank/DDBJ whole genome shotgun (WGS) entry which is preliminary data.</text>
</comment>
<accession>A0A967AWS1</accession>
<protein>
    <submittedName>
        <fullName evidence="1">Uncharacterized protein</fullName>
    </submittedName>
</protein>
<keyword evidence="2" id="KW-1185">Reference proteome</keyword>
<proteinExistence type="predicted"/>
<dbReference type="Proteomes" id="UP000744769">
    <property type="component" value="Unassembled WGS sequence"/>
</dbReference>
<reference evidence="1" key="1">
    <citation type="submission" date="2020-03" db="EMBL/GenBank/DDBJ databases">
        <title>Draft sequencing of Calidifontibacter sp. DB0510.</title>
        <authorList>
            <person name="Kim D.-U."/>
        </authorList>
    </citation>
    <scope>NUCLEOTIDE SEQUENCE</scope>
    <source>
        <strain evidence="1">DB0510</strain>
    </source>
</reference>
<evidence type="ECO:0000313" key="2">
    <source>
        <dbReference type="Proteomes" id="UP000744769"/>
    </source>
</evidence>
<dbReference type="AlphaFoldDB" id="A0A967AWS1"/>
<name>A0A967AWS1_9MICO</name>